<name>A0A2Z4IIW3_9BACT</name>
<evidence type="ECO:0000313" key="6">
    <source>
        <dbReference type="Proteomes" id="UP000248688"/>
    </source>
</evidence>
<dbReference type="KEGG" id="est:DN752_09595"/>
<dbReference type="PANTHER" id="PTHR35089">
    <property type="entry name" value="CHAPERONE PROTEIN SKP"/>
    <property type="match status" value="1"/>
</dbReference>
<dbReference type="OrthoDB" id="9788552at2"/>
<keyword evidence="6" id="KW-1185">Reference proteome</keyword>
<evidence type="ECO:0000256" key="4">
    <source>
        <dbReference type="SAM" id="SignalP"/>
    </source>
</evidence>
<proteinExistence type="inferred from homology"/>
<protein>
    <submittedName>
        <fullName evidence="5">OmpH family outer membrane protein</fullName>
    </submittedName>
</protein>
<dbReference type="GO" id="GO:0005829">
    <property type="term" value="C:cytosol"/>
    <property type="evidence" value="ECO:0007669"/>
    <property type="project" value="TreeGrafter"/>
</dbReference>
<comment type="similarity">
    <text evidence="1">Belongs to the Skp family.</text>
</comment>
<dbReference type="InterPro" id="IPR024930">
    <property type="entry name" value="Skp_dom_sf"/>
</dbReference>
<evidence type="ECO:0000256" key="2">
    <source>
        <dbReference type="ARBA" id="ARBA00022729"/>
    </source>
</evidence>
<dbReference type="GO" id="GO:0050821">
    <property type="term" value="P:protein stabilization"/>
    <property type="evidence" value="ECO:0007669"/>
    <property type="project" value="TreeGrafter"/>
</dbReference>
<accession>A0A2Z4IIW3</accession>
<dbReference type="RefSeq" id="WP_112783734.1">
    <property type="nucleotide sequence ID" value="NZ_CP030041.1"/>
</dbReference>
<sequence length="191" mass="22212">MLKCLKIVFFLLLVTSAVQAQKIGFVDSEYILNKHPDYKIVQEELKKQATAWKKEAQNLEKEIKEMYNALKAEEVLLTEDMYKERMEDIRQKEKAASNYNTRVFGMNGEYYQKQDELMKPLQSKIFDAIDRVSKRNGIAIMFDKAADLSMIYTNPVHDYSDFVIDELGIDESSVNKEKEAQGTENTTEENK</sequence>
<evidence type="ECO:0000256" key="1">
    <source>
        <dbReference type="ARBA" id="ARBA00009091"/>
    </source>
</evidence>
<dbReference type="SMART" id="SM00935">
    <property type="entry name" value="OmpH"/>
    <property type="match status" value="1"/>
</dbReference>
<organism evidence="5 6">
    <name type="scientific">Echinicola strongylocentroti</name>
    <dbReference type="NCBI Taxonomy" id="1795355"/>
    <lineage>
        <taxon>Bacteria</taxon>
        <taxon>Pseudomonadati</taxon>
        <taxon>Bacteroidota</taxon>
        <taxon>Cytophagia</taxon>
        <taxon>Cytophagales</taxon>
        <taxon>Cyclobacteriaceae</taxon>
        <taxon>Echinicola</taxon>
    </lineage>
</organism>
<gene>
    <name evidence="5" type="ORF">DN752_09595</name>
</gene>
<dbReference type="Gene3D" id="3.30.910.20">
    <property type="entry name" value="Skp domain"/>
    <property type="match status" value="1"/>
</dbReference>
<feature type="coiled-coil region" evidence="3">
    <location>
        <begin position="42"/>
        <end position="76"/>
    </location>
</feature>
<dbReference type="EMBL" id="CP030041">
    <property type="protein sequence ID" value="AWW30353.1"/>
    <property type="molecule type" value="Genomic_DNA"/>
</dbReference>
<keyword evidence="3" id="KW-0175">Coiled coil</keyword>
<evidence type="ECO:0000256" key="3">
    <source>
        <dbReference type="SAM" id="Coils"/>
    </source>
</evidence>
<feature type="signal peptide" evidence="4">
    <location>
        <begin position="1"/>
        <end position="20"/>
    </location>
</feature>
<dbReference type="Pfam" id="PF03938">
    <property type="entry name" value="OmpH"/>
    <property type="match status" value="1"/>
</dbReference>
<dbReference type="SUPFAM" id="SSF111384">
    <property type="entry name" value="OmpH-like"/>
    <property type="match status" value="1"/>
</dbReference>
<dbReference type="GO" id="GO:0051082">
    <property type="term" value="F:unfolded protein binding"/>
    <property type="evidence" value="ECO:0007669"/>
    <property type="project" value="InterPro"/>
</dbReference>
<dbReference type="AlphaFoldDB" id="A0A2Z4IIW3"/>
<dbReference type="InterPro" id="IPR005632">
    <property type="entry name" value="Chaperone_Skp"/>
</dbReference>
<dbReference type="PANTHER" id="PTHR35089:SF1">
    <property type="entry name" value="CHAPERONE PROTEIN SKP"/>
    <property type="match status" value="1"/>
</dbReference>
<keyword evidence="2 4" id="KW-0732">Signal</keyword>
<feature type="chain" id="PRO_5016406750" evidence="4">
    <location>
        <begin position="21"/>
        <end position="191"/>
    </location>
</feature>
<evidence type="ECO:0000313" key="5">
    <source>
        <dbReference type="EMBL" id="AWW30353.1"/>
    </source>
</evidence>
<dbReference type="Proteomes" id="UP000248688">
    <property type="component" value="Chromosome"/>
</dbReference>
<reference evidence="5 6" key="1">
    <citation type="submission" date="2018-06" db="EMBL/GenBank/DDBJ databases">
        <title>Echinicola strongylocentroti sp. nov., isolated from a sea urchin Strongylocentrotus intermedius.</title>
        <authorList>
            <person name="Bae S.S."/>
        </authorList>
    </citation>
    <scope>NUCLEOTIDE SEQUENCE [LARGE SCALE GENOMIC DNA]</scope>
    <source>
        <strain evidence="5 6">MEBiC08714</strain>
    </source>
</reference>